<sequence length="812" mass="88438">MNNPGYWDDLVGKAASYPALFYRWFGGFPPGFGEVEASFGSPGSFKNFLSGRNLSYFGPAAYAADIGAVGPDPIAAALDRLITGPGRALVISGPGGVGKTRTAIEICLAASERGWWPVRLDRFASADGIAMLCRSHASSAKLLLFIDYAESFRALDTLPEAVFRLAQDGGHQISIVASTRNRAAQPVVDQLYGMETDVISTGGHEHAPGYRHWVVARILAEARIPEADNVAASCAGLPVMAAFAVFLYREAPDRFAEQFGNLVAVKDFSSWVGQRLMSVEQRFASEPVQQVLADLAMRLPMSNAGASIFRSRSNLHNRLFEVLLADRWIDVDQEGVSAAHDVLADAMLARHLMAMPGCEQDRLHELLALALDEDRIFTALAALDRLAGHAVFARLSGQAAVDRLMLHRYDLLLSSFPLFVTSRLLPPSELIPLLAGSPPLRNRLFGVSQAYLAIARAAEWAGKKGSNIVDHDLAEAALADILPSIVDNLRSSIGLRCAHDFQPEIYRSRVTQRLVAEPHLLESHHLIVSLLNGGMPASDVRSYLDAWLASESNISESQASFVYEAWLSAGGGTEAVARHVADWLGQHGTALEATFVYKAWLAAGGSWSHVSQACEAWLARNWRRPEAVFLTKSLSQRADISRATAARIVGWAALHRDHEDAIFRLSRASRWFVGPNLTARARRLIIHAVQRVLPAILAKPAISNAERDACSYLFGHIARWTQRDGDWDVLVALFCAGLRDGRIFHFARGMPPRAWAILLYEAVKLGKLDPVAEPVANAHAHQLVRQSVGPTSYAALVARGAFGSTIPALQDV</sequence>
<dbReference type="SUPFAM" id="SSF52540">
    <property type="entry name" value="P-loop containing nucleoside triphosphate hydrolases"/>
    <property type="match status" value="1"/>
</dbReference>
<dbReference type="InterPro" id="IPR027417">
    <property type="entry name" value="P-loop_NTPase"/>
</dbReference>
<reference evidence="1 2" key="1">
    <citation type="submission" date="2017-07" db="EMBL/GenBank/DDBJ databases">
        <title>Sandarakinorhabdus cyanobacteriorum sp. nov., a novel bacterium isolated from cyanobacterial aggregates in a eutrophic lake.</title>
        <authorList>
            <person name="Cai H."/>
        </authorList>
    </citation>
    <scope>NUCLEOTIDE SEQUENCE [LARGE SCALE GENOMIC DNA]</scope>
    <source>
        <strain evidence="1 2">TH057</strain>
    </source>
</reference>
<evidence type="ECO:0000313" key="2">
    <source>
        <dbReference type="Proteomes" id="UP000216991"/>
    </source>
</evidence>
<dbReference type="EMBL" id="NOXT01000019">
    <property type="protein sequence ID" value="OYQ37838.1"/>
    <property type="molecule type" value="Genomic_DNA"/>
</dbReference>
<evidence type="ECO:0000313" key="1">
    <source>
        <dbReference type="EMBL" id="OYQ37838.1"/>
    </source>
</evidence>
<proteinExistence type="predicted"/>
<gene>
    <name evidence="1" type="ORF">CHU93_00355</name>
</gene>
<name>A0A255Z8P0_9SPHN</name>
<dbReference type="AlphaFoldDB" id="A0A255Z8P0"/>
<comment type="caution">
    <text evidence="1">The sequence shown here is derived from an EMBL/GenBank/DDBJ whole genome shotgun (WGS) entry which is preliminary data.</text>
</comment>
<keyword evidence="2" id="KW-1185">Reference proteome</keyword>
<dbReference type="Proteomes" id="UP000216991">
    <property type="component" value="Unassembled WGS sequence"/>
</dbReference>
<protein>
    <submittedName>
        <fullName evidence="1">Uncharacterized protein</fullName>
    </submittedName>
</protein>
<organism evidence="1 2">
    <name type="scientific">Sandarakinorhabdus cyanobacteriorum</name>
    <dbReference type="NCBI Taxonomy" id="1981098"/>
    <lineage>
        <taxon>Bacteria</taxon>
        <taxon>Pseudomonadati</taxon>
        <taxon>Pseudomonadota</taxon>
        <taxon>Alphaproteobacteria</taxon>
        <taxon>Sphingomonadales</taxon>
        <taxon>Sphingosinicellaceae</taxon>
        <taxon>Sandarakinorhabdus</taxon>
    </lineage>
</organism>
<accession>A0A255Z8P0</accession>